<keyword evidence="3" id="KW-0862">Zinc</keyword>
<dbReference type="SUPFAM" id="SSF57850">
    <property type="entry name" value="RING/U-box"/>
    <property type="match status" value="1"/>
</dbReference>
<feature type="compositionally biased region" description="Low complexity" evidence="5">
    <location>
        <begin position="74"/>
        <end position="94"/>
    </location>
</feature>
<dbReference type="GO" id="GO:0008270">
    <property type="term" value="F:zinc ion binding"/>
    <property type="evidence" value="ECO:0007669"/>
    <property type="project" value="UniProtKB-KW"/>
</dbReference>
<dbReference type="InterPro" id="IPR051728">
    <property type="entry name" value="RING-FYVE_E3_ubiquitin-ligase"/>
</dbReference>
<dbReference type="PANTHER" id="PTHR14879:SF5">
    <property type="entry name" value="RING-TYPE DOMAIN-CONTAINING PROTEIN"/>
    <property type="match status" value="1"/>
</dbReference>
<dbReference type="InterPro" id="IPR013083">
    <property type="entry name" value="Znf_RING/FYVE/PHD"/>
</dbReference>
<dbReference type="STRING" id="400727.A0A2T7Q026"/>
<evidence type="ECO:0000256" key="4">
    <source>
        <dbReference type="PROSITE-ProRule" id="PRU00175"/>
    </source>
</evidence>
<comment type="caution">
    <text evidence="7">The sequence shown here is derived from an EMBL/GenBank/DDBJ whole genome shotgun (WGS) entry which is preliminary data.</text>
</comment>
<feature type="compositionally biased region" description="Basic and acidic residues" evidence="5">
    <location>
        <begin position="158"/>
        <end position="171"/>
    </location>
</feature>
<sequence length="244" mass="27088">MAGSGLLQSTVCHGLDINNNETFLQQPAIQAVQTFGPYEISILIEAVKKVLEKGLQPQASTLLNALDELQSQVSESSPTSALSSPSSCTSTTNSELERHKEEKIDPSQAPDTKRSHDAQTKGHNEKYFLNEESMSLETDGDCLSSEFNQIQQPPDAPKAPEKEAASKHKQQDDQQCLMIKYKALKRANELLKERQTCRQCRSQPVSITFLPCGHYSYCYDCGKTFSTCPICHKTILADVKTFRA</sequence>
<feature type="region of interest" description="Disordered" evidence="5">
    <location>
        <begin position="146"/>
        <end position="171"/>
    </location>
</feature>
<evidence type="ECO:0000313" key="7">
    <source>
        <dbReference type="EMBL" id="PVD39000.1"/>
    </source>
</evidence>
<evidence type="ECO:0000313" key="8">
    <source>
        <dbReference type="Proteomes" id="UP000245119"/>
    </source>
</evidence>
<evidence type="ECO:0000256" key="2">
    <source>
        <dbReference type="ARBA" id="ARBA00022771"/>
    </source>
</evidence>
<evidence type="ECO:0000256" key="3">
    <source>
        <dbReference type="ARBA" id="ARBA00022833"/>
    </source>
</evidence>
<evidence type="ECO:0000256" key="1">
    <source>
        <dbReference type="ARBA" id="ARBA00022723"/>
    </source>
</evidence>
<dbReference type="SMART" id="SM00184">
    <property type="entry name" value="RING"/>
    <property type="match status" value="1"/>
</dbReference>
<gene>
    <name evidence="7" type="ORF">C0Q70_01625</name>
</gene>
<organism evidence="7 8">
    <name type="scientific">Pomacea canaliculata</name>
    <name type="common">Golden apple snail</name>
    <dbReference type="NCBI Taxonomy" id="400727"/>
    <lineage>
        <taxon>Eukaryota</taxon>
        <taxon>Metazoa</taxon>
        <taxon>Spiralia</taxon>
        <taxon>Lophotrochozoa</taxon>
        <taxon>Mollusca</taxon>
        <taxon>Gastropoda</taxon>
        <taxon>Caenogastropoda</taxon>
        <taxon>Architaenioglossa</taxon>
        <taxon>Ampullarioidea</taxon>
        <taxon>Ampullariidae</taxon>
        <taxon>Pomacea</taxon>
    </lineage>
</organism>
<accession>A0A2T7Q026</accession>
<feature type="compositionally biased region" description="Basic and acidic residues" evidence="5">
    <location>
        <begin position="95"/>
        <end position="128"/>
    </location>
</feature>
<dbReference type="Proteomes" id="UP000245119">
    <property type="component" value="Linkage Group LG1"/>
</dbReference>
<keyword evidence="8" id="KW-1185">Reference proteome</keyword>
<evidence type="ECO:0000256" key="5">
    <source>
        <dbReference type="SAM" id="MobiDB-lite"/>
    </source>
</evidence>
<keyword evidence="2 4" id="KW-0863">Zinc-finger</keyword>
<dbReference type="Pfam" id="PF13920">
    <property type="entry name" value="zf-C3HC4_3"/>
    <property type="match status" value="1"/>
</dbReference>
<dbReference type="InterPro" id="IPR001841">
    <property type="entry name" value="Znf_RING"/>
</dbReference>
<proteinExistence type="predicted"/>
<evidence type="ECO:0000259" key="6">
    <source>
        <dbReference type="PROSITE" id="PS50089"/>
    </source>
</evidence>
<dbReference type="FunFam" id="1.10.1170.10:FF:000002">
    <property type="entry name" value="Baculoviral IAP repeat containing 7"/>
    <property type="match status" value="1"/>
</dbReference>
<reference evidence="7 8" key="1">
    <citation type="submission" date="2018-04" db="EMBL/GenBank/DDBJ databases">
        <title>The genome of golden apple snail Pomacea canaliculata provides insight into stress tolerance and invasive adaptation.</title>
        <authorList>
            <person name="Liu C."/>
            <person name="Liu B."/>
            <person name="Ren Y."/>
            <person name="Zhang Y."/>
            <person name="Wang H."/>
            <person name="Li S."/>
            <person name="Jiang F."/>
            <person name="Yin L."/>
            <person name="Zhang G."/>
            <person name="Qian W."/>
            <person name="Fan W."/>
        </authorList>
    </citation>
    <scope>NUCLEOTIDE SEQUENCE [LARGE SCALE GENOMIC DNA]</scope>
    <source>
        <strain evidence="7">SZHN2017</strain>
        <tissue evidence="7">Muscle</tissue>
    </source>
</reference>
<dbReference type="PANTHER" id="PTHR14879">
    <property type="entry name" value="CASPASE REGULATOR, RING FINGER DOMAIN-CONTAINING"/>
    <property type="match status" value="1"/>
</dbReference>
<feature type="region of interest" description="Disordered" evidence="5">
    <location>
        <begin position="74"/>
        <end position="128"/>
    </location>
</feature>
<dbReference type="PROSITE" id="PS50089">
    <property type="entry name" value="ZF_RING_2"/>
    <property type="match status" value="1"/>
</dbReference>
<name>A0A2T7Q026_POMCA</name>
<dbReference type="OrthoDB" id="6161660at2759"/>
<protein>
    <recommendedName>
        <fullName evidence="6">RING-type domain-containing protein</fullName>
    </recommendedName>
</protein>
<dbReference type="EMBL" id="PZQS01000001">
    <property type="protein sequence ID" value="PVD39000.1"/>
    <property type="molecule type" value="Genomic_DNA"/>
</dbReference>
<keyword evidence="1" id="KW-0479">Metal-binding</keyword>
<dbReference type="AlphaFoldDB" id="A0A2T7Q026"/>
<feature type="domain" description="RING-type" evidence="6">
    <location>
        <begin position="197"/>
        <end position="232"/>
    </location>
</feature>
<dbReference type="Gene3D" id="3.30.40.10">
    <property type="entry name" value="Zinc/RING finger domain, C3HC4 (zinc finger)"/>
    <property type="match status" value="1"/>
</dbReference>